<protein>
    <submittedName>
        <fullName evidence="1">Uncharacterized protein</fullName>
    </submittedName>
</protein>
<accession>D4DQ92</accession>
<proteinExistence type="predicted"/>
<sequence length="95" mass="11089">MPPILTEYKECSVMEDIERRLEYLEEANEALKMQNKVLVTAFKGMLRGLPTELAQDVVESMQLAFEDAVNELVYEDSPHVDLFHDVTYAFFREKE</sequence>
<gene>
    <name evidence="1" type="ORF">NEIELOOT_01229</name>
</gene>
<evidence type="ECO:0000313" key="2">
    <source>
        <dbReference type="Proteomes" id="UP000005536"/>
    </source>
</evidence>
<dbReference type="EMBL" id="ADBF01000030">
    <property type="protein sequence ID" value="EFE49975.1"/>
    <property type="molecule type" value="Genomic_DNA"/>
</dbReference>
<evidence type="ECO:0000313" key="1">
    <source>
        <dbReference type="EMBL" id="EFE49975.1"/>
    </source>
</evidence>
<comment type="caution">
    <text evidence="1">The sequence shown here is derived from an EMBL/GenBank/DDBJ whole genome shotgun (WGS) entry which is preliminary data.</text>
</comment>
<dbReference type="AlphaFoldDB" id="D4DQ92"/>
<name>D4DQ92_NEIEG</name>
<dbReference type="Proteomes" id="UP000005536">
    <property type="component" value="Unassembled WGS sequence"/>
</dbReference>
<organism evidence="1 2">
    <name type="scientific">Neisseria elongata subsp. glycolytica ATCC 29315</name>
    <dbReference type="NCBI Taxonomy" id="546263"/>
    <lineage>
        <taxon>Bacteria</taxon>
        <taxon>Pseudomonadati</taxon>
        <taxon>Pseudomonadota</taxon>
        <taxon>Betaproteobacteria</taxon>
        <taxon>Neisseriales</taxon>
        <taxon>Neisseriaceae</taxon>
        <taxon>Neisseria</taxon>
    </lineage>
</organism>
<reference evidence="1 2" key="1">
    <citation type="submission" date="2010-02" db="EMBL/GenBank/DDBJ databases">
        <authorList>
            <person name="Weinstock G."/>
            <person name="Sodergren E."/>
            <person name="Clifton S."/>
            <person name="Fulton L."/>
            <person name="Fulton B."/>
            <person name="Courtney L."/>
            <person name="Fronick C."/>
            <person name="Harrison M."/>
            <person name="Strong C."/>
            <person name="Farmer C."/>
            <person name="Delahaunty K."/>
            <person name="Markovic C."/>
            <person name="Hall O."/>
            <person name="Minx P."/>
            <person name="Tomlinson C."/>
            <person name="Mitreva M."/>
            <person name="Nelson J."/>
            <person name="Hou S."/>
            <person name="Wollam A."/>
            <person name="Pepin K.H."/>
            <person name="Johnson M."/>
            <person name="Bhonagiri V."/>
            <person name="Zhang X."/>
            <person name="Suruliraj S."/>
            <person name="Warren W."/>
            <person name="Chinwalla A."/>
            <person name="Mardis E.R."/>
            <person name="Wilson R.K."/>
        </authorList>
    </citation>
    <scope>NUCLEOTIDE SEQUENCE [LARGE SCALE GENOMIC DNA]</scope>
    <source>
        <strain evidence="1 2">ATCC 29315</strain>
    </source>
</reference>
<dbReference type="STRING" id="546263.NELON_07555"/>
<dbReference type="NCBIfam" id="NF047652">
    <property type="entry name" value="NGO1151_fam"/>
    <property type="match status" value="1"/>
</dbReference>